<comment type="caution">
    <text evidence="1">The sequence shown here is derived from an EMBL/GenBank/DDBJ whole genome shotgun (WGS) entry which is preliminary data.</text>
</comment>
<keyword evidence="2" id="KW-1185">Reference proteome</keyword>
<protein>
    <submittedName>
        <fullName evidence="1">Uncharacterized protein</fullName>
    </submittedName>
</protein>
<name>A0AAV3TEA0_9EURY</name>
<organism evidence="1 2">
    <name type="scientific">Natronoarchaeum mannanilyticum</name>
    <dbReference type="NCBI Taxonomy" id="926360"/>
    <lineage>
        <taxon>Archaea</taxon>
        <taxon>Methanobacteriati</taxon>
        <taxon>Methanobacteriota</taxon>
        <taxon>Stenosarchaea group</taxon>
        <taxon>Halobacteria</taxon>
        <taxon>Halobacteriales</taxon>
        <taxon>Natronoarchaeaceae</taxon>
    </lineage>
</organism>
<dbReference type="EMBL" id="BAAADV010000008">
    <property type="protein sequence ID" value="GAA0681542.1"/>
    <property type="molecule type" value="Genomic_DNA"/>
</dbReference>
<dbReference type="AlphaFoldDB" id="A0AAV3TEA0"/>
<reference evidence="1 2" key="1">
    <citation type="journal article" date="2019" name="Int. J. Syst. Evol. Microbiol.">
        <title>The Global Catalogue of Microorganisms (GCM) 10K type strain sequencing project: providing services to taxonomists for standard genome sequencing and annotation.</title>
        <authorList>
            <consortium name="The Broad Institute Genomics Platform"/>
            <consortium name="The Broad Institute Genome Sequencing Center for Infectious Disease"/>
            <person name="Wu L."/>
            <person name="Ma J."/>
        </authorList>
    </citation>
    <scope>NUCLEOTIDE SEQUENCE [LARGE SCALE GENOMIC DNA]</scope>
    <source>
        <strain evidence="1 2">JCM 16328</strain>
    </source>
</reference>
<dbReference type="RefSeq" id="WP_343775434.1">
    <property type="nucleotide sequence ID" value="NZ_BAAADV010000008.1"/>
</dbReference>
<dbReference type="Proteomes" id="UP001500420">
    <property type="component" value="Unassembled WGS sequence"/>
</dbReference>
<evidence type="ECO:0000313" key="1">
    <source>
        <dbReference type="EMBL" id="GAA0681542.1"/>
    </source>
</evidence>
<sequence>MAVVGHFDRPAALSLVDSHRDGSVGFVLDVRPRTVDRSERNAVRVDAELVANRDRAARFGTRVLLTGFEVVVRREFARRSRCPALDELTVDGVLAS</sequence>
<evidence type="ECO:0000313" key="2">
    <source>
        <dbReference type="Proteomes" id="UP001500420"/>
    </source>
</evidence>
<proteinExistence type="predicted"/>
<gene>
    <name evidence="1" type="ORF">GCM10009020_33220</name>
</gene>
<accession>A0AAV3TEA0</accession>